<dbReference type="AlphaFoldDB" id="A0A8H6FEL5"/>
<proteinExistence type="inferred from homology"/>
<dbReference type="InterPro" id="IPR027478">
    <property type="entry name" value="LdcA_N"/>
</dbReference>
<comment type="caution">
    <text evidence="5">The sequence shown here is derived from an EMBL/GenBank/DDBJ whole genome shotgun (WGS) entry which is preliminary data.</text>
</comment>
<name>A0A8H6FEL5_9LECA</name>
<comment type="similarity">
    <text evidence="1">Belongs to the peptidase S66 family.</text>
</comment>
<feature type="domain" description="LD-carboxypeptidase N-terminal" evidence="3">
    <location>
        <begin position="20"/>
        <end position="134"/>
    </location>
</feature>
<dbReference type="Gene3D" id="3.50.30.60">
    <property type="entry name" value="LD-carboxypeptidase A C-terminal domain-like"/>
    <property type="match status" value="1"/>
</dbReference>
<dbReference type="GO" id="GO:0016787">
    <property type="term" value="F:hydrolase activity"/>
    <property type="evidence" value="ECO:0007669"/>
    <property type="project" value="UniProtKB-KW"/>
</dbReference>
<dbReference type="InterPro" id="IPR003507">
    <property type="entry name" value="S66_fam"/>
</dbReference>
<dbReference type="InterPro" id="IPR040921">
    <property type="entry name" value="Peptidase_S66C"/>
</dbReference>
<evidence type="ECO:0000259" key="4">
    <source>
        <dbReference type="Pfam" id="PF17676"/>
    </source>
</evidence>
<dbReference type="GeneID" id="59338819"/>
<accession>A0A8H6FEL5</accession>
<dbReference type="Gene3D" id="3.40.50.10740">
    <property type="entry name" value="Class I glutamine amidotransferase-like"/>
    <property type="match status" value="1"/>
</dbReference>
<reference evidence="5 6" key="1">
    <citation type="journal article" date="2020" name="Genomics">
        <title>Complete, high-quality genomes from long-read metagenomic sequencing of two wolf lichen thalli reveals enigmatic genome architecture.</title>
        <authorList>
            <person name="McKenzie S.K."/>
            <person name="Walston R.F."/>
            <person name="Allen J.L."/>
        </authorList>
    </citation>
    <scope>NUCLEOTIDE SEQUENCE [LARGE SCALE GENOMIC DNA]</scope>
    <source>
        <strain evidence="5">WasteWater1</strain>
    </source>
</reference>
<gene>
    <name evidence="5" type="ORF">HO133_010428</name>
</gene>
<dbReference type="SUPFAM" id="SSF141986">
    <property type="entry name" value="LD-carboxypeptidase A C-terminal domain-like"/>
    <property type="match status" value="1"/>
</dbReference>
<dbReference type="InterPro" id="IPR027461">
    <property type="entry name" value="Carboxypeptidase_A_C_sf"/>
</dbReference>
<keyword evidence="6" id="KW-1185">Reference proteome</keyword>
<protein>
    <submittedName>
        <fullName evidence="5">Uncharacterized protein</fullName>
    </submittedName>
</protein>
<feature type="domain" description="LD-carboxypeptidase C-terminal" evidence="4">
    <location>
        <begin position="200"/>
        <end position="238"/>
    </location>
</feature>
<keyword evidence="2" id="KW-0378">Hydrolase</keyword>
<sequence length="299" mass="32957">MVSGTIPLALRRADTIAFRSPPARLNHVSLASLERAKSHLERLGYHVKVISNDSEPVTFRDSILQRCEEIHAAFADQSIKAIICTVGGSHANELLPHLDYELIKANPKIFCGYSDISVLHHTFFTQAGLRTFYGSAAITELGDYPQPLPFTIDHLFYAIGPMPRSFKWAVKLPDFDTDSRRPGEQSPSPGRTWLQPRKATGRIFGGCLPPILHLAGTKYWPDYCDRILILMLESPMGERIEDPSSPTSTRAKVSLVTIGMTGSLPEGVIETSDDTSVGGMAHLHDVYWTTASSQLSPKA</sequence>
<dbReference type="InterPro" id="IPR029062">
    <property type="entry name" value="Class_I_gatase-like"/>
</dbReference>
<evidence type="ECO:0000313" key="5">
    <source>
        <dbReference type="EMBL" id="KAF6225231.1"/>
    </source>
</evidence>
<dbReference type="SUPFAM" id="SSF52317">
    <property type="entry name" value="Class I glutamine amidotransferase-like"/>
    <property type="match status" value="1"/>
</dbReference>
<dbReference type="InterPro" id="IPR040449">
    <property type="entry name" value="Peptidase_S66_N"/>
</dbReference>
<dbReference type="Proteomes" id="UP000593566">
    <property type="component" value="Unassembled WGS sequence"/>
</dbReference>
<evidence type="ECO:0000313" key="6">
    <source>
        <dbReference type="Proteomes" id="UP000593566"/>
    </source>
</evidence>
<dbReference type="Pfam" id="PF17676">
    <property type="entry name" value="Peptidase_S66C"/>
    <property type="match status" value="1"/>
</dbReference>
<organism evidence="5 6">
    <name type="scientific">Letharia lupina</name>
    <dbReference type="NCBI Taxonomy" id="560253"/>
    <lineage>
        <taxon>Eukaryota</taxon>
        <taxon>Fungi</taxon>
        <taxon>Dikarya</taxon>
        <taxon>Ascomycota</taxon>
        <taxon>Pezizomycotina</taxon>
        <taxon>Lecanoromycetes</taxon>
        <taxon>OSLEUM clade</taxon>
        <taxon>Lecanoromycetidae</taxon>
        <taxon>Lecanorales</taxon>
        <taxon>Lecanorineae</taxon>
        <taxon>Parmeliaceae</taxon>
        <taxon>Letharia</taxon>
    </lineage>
</organism>
<dbReference type="Pfam" id="PF02016">
    <property type="entry name" value="Peptidase_S66"/>
    <property type="match status" value="1"/>
</dbReference>
<dbReference type="PANTHER" id="PTHR30237:SF4">
    <property type="entry name" value="LD-CARBOXYPEPTIDASE C-TERMINAL DOMAIN-CONTAINING PROTEIN"/>
    <property type="match status" value="1"/>
</dbReference>
<dbReference type="RefSeq" id="XP_037154098.1">
    <property type="nucleotide sequence ID" value="XM_037301281.1"/>
</dbReference>
<evidence type="ECO:0000259" key="3">
    <source>
        <dbReference type="Pfam" id="PF02016"/>
    </source>
</evidence>
<dbReference type="PANTHER" id="PTHR30237">
    <property type="entry name" value="MURAMOYLTETRAPEPTIDE CARBOXYPEPTIDASE"/>
    <property type="match status" value="1"/>
</dbReference>
<evidence type="ECO:0000256" key="2">
    <source>
        <dbReference type="ARBA" id="ARBA00022801"/>
    </source>
</evidence>
<evidence type="ECO:0000256" key="1">
    <source>
        <dbReference type="ARBA" id="ARBA00010233"/>
    </source>
</evidence>
<dbReference type="EMBL" id="JACCJB010000008">
    <property type="protein sequence ID" value="KAF6225231.1"/>
    <property type="molecule type" value="Genomic_DNA"/>
</dbReference>